<keyword evidence="2" id="KW-1185">Reference proteome</keyword>
<dbReference type="Proteomes" id="UP000676386">
    <property type="component" value="Unassembled WGS sequence"/>
</dbReference>
<dbReference type="RefSeq" id="WP_211976777.1">
    <property type="nucleotide sequence ID" value="NZ_CBFHAM010000052.1"/>
</dbReference>
<evidence type="ECO:0000313" key="2">
    <source>
        <dbReference type="Proteomes" id="UP000676386"/>
    </source>
</evidence>
<protein>
    <submittedName>
        <fullName evidence="1">Uncharacterized protein</fullName>
    </submittedName>
</protein>
<sequence length="553" mass="60588">MPYNTGKLVYQWLRQYDRLTGLPTGLRKPNDPGDTDYVAPIDNFGACPLPVTWEPTDPYCIVDAMVCPTGFVPADMGRICIKLEETPATPPTGTGAFKVVEVTHGAYSIGGARIYRDGYTPDGKGAYDPIPVANEYWRNRLGNKIDGPLNRCGVWGDSDNNGRPDSISGEWIGFVAVVELPVDEDVYVGIAGDNAARITLTNMAVTNQTLVQQQYNNTPSENFNYWHIYKVRLKAGPNYIKLEGIDDGSTSASFGAEIYRNTAEQIRNATRNNDLNILYSTRAARGGTFQTGLSGGFSCPPGYTLNPNNGHPVCQKITTVDTIGSNSGMKGYAGRRRLVNFIPDGFTEPNTENTGLGTYFPPVEDKDTCPIPVTELKPFDYCVVRYKWLDDAGGDLDTFTGYINTLTPIDEGWVGFGQNGSYPQLPRNVDPAESYLLWASDNTGSGVEAVLLSFKNFIRDYPVTANEIQVKLNAAWYREVKNGKVDIELTTYLGGTMAKSGYDFQNTGGIIVDSITLPTVVEIRSNSAKIEDSDNVALVVYNKTTKQATIQLV</sequence>
<name>A0ABS5JB02_9BACT</name>
<organism evidence="1 2">
    <name type="scientific">Chitinophaga hostae</name>
    <dbReference type="NCBI Taxonomy" id="2831022"/>
    <lineage>
        <taxon>Bacteria</taxon>
        <taxon>Pseudomonadati</taxon>
        <taxon>Bacteroidota</taxon>
        <taxon>Chitinophagia</taxon>
        <taxon>Chitinophagales</taxon>
        <taxon>Chitinophagaceae</taxon>
        <taxon>Chitinophaga</taxon>
    </lineage>
</organism>
<evidence type="ECO:0000313" key="1">
    <source>
        <dbReference type="EMBL" id="MBS0031617.1"/>
    </source>
</evidence>
<comment type="caution">
    <text evidence="1">The sequence shown here is derived from an EMBL/GenBank/DDBJ whole genome shotgun (WGS) entry which is preliminary data.</text>
</comment>
<proteinExistence type="predicted"/>
<reference evidence="1 2" key="1">
    <citation type="submission" date="2021-04" db="EMBL/GenBank/DDBJ databases">
        <title>Chitinophaga sp. nov., isolated from the rhizosphere soil.</title>
        <authorList>
            <person name="He S."/>
        </authorList>
    </citation>
    <scope>NUCLEOTIDE SEQUENCE [LARGE SCALE GENOMIC DNA]</scope>
    <source>
        <strain evidence="1 2">2R12</strain>
    </source>
</reference>
<gene>
    <name evidence="1" type="ORF">KE626_30080</name>
</gene>
<dbReference type="EMBL" id="JAGTXB010000023">
    <property type="protein sequence ID" value="MBS0031617.1"/>
    <property type="molecule type" value="Genomic_DNA"/>
</dbReference>
<accession>A0ABS5JB02</accession>